<keyword evidence="1" id="KW-1133">Transmembrane helix</keyword>
<organism evidence="2 3">
    <name type="scientific">Aureococcus anophagefferens</name>
    <name type="common">Harmful bloom alga</name>
    <dbReference type="NCBI Taxonomy" id="44056"/>
    <lineage>
        <taxon>Eukaryota</taxon>
        <taxon>Sar</taxon>
        <taxon>Stramenopiles</taxon>
        <taxon>Ochrophyta</taxon>
        <taxon>Pelagophyceae</taxon>
        <taxon>Pelagomonadales</taxon>
        <taxon>Pelagomonadaceae</taxon>
        <taxon>Aureococcus</taxon>
    </lineage>
</organism>
<protein>
    <submittedName>
        <fullName evidence="2">Uncharacterized protein</fullName>
    </submittedName>
</protein>
<keyword evidence="3" id="KW-1185">Reference proteome</keyword>
<keyword evidence="1" id="KW-0812">Transmembrane</keyword>
<accession>A0ABR1G6T7</accession>
<reference evidence="2 3" key="1">
    <citation type="submission" date="2024-03" db="EMBL/GenBank/DDBJ databases">
        <title>Aureococcus anophagefferens CCMP1851 and Kratosvirus quantuckense: Draft genome of a second virus-susceptible host strain in the model system.</title>
        <authorList>
            <person name="Chase E."/>
            <person name="Truchon A.R."/>
            <person name="Schepens W."/>
            <person name="Wilhelm S.W."/>
        </authorList>
    </citation>
    <scope>NUCLEOTIDE SEQUENCE [LARGE SCALE GENOMIC DNA]</scope>
    <source>
        <strain evidence="2 3">CCMP1851</strain>
    </source>
</reference>
<evidence type="ECO:0000256" key="1">
    <source>
        <dbReference type="SAM" id="Phobius"/>
    </source>
</evidence>
<gene>
    <name evidence="2" type="ORF">SO694_00042251</name>
</gene>
<sequence length="677" mass="73296">MSDYYIIVIVFILINDVWYVFYIFVCIYLWGDWVRRARKAKVKFIILSALNVGPLAYMPVIDEALGVTAPDEIVKEAAEDGYEAPGVVFGGICEMETAVLLKAVGAAKAWMREASTRSSWYQHLLAATHEANAGRGVAGGDVRFALRAAVGRNFFDETQMEVLQEKIKDDFAVRAVAATRGPMSMRTMVLKVETKVQFGKNASSNLNPPHAQVVKEREKECDALAIANIDGGLAIIYIVAAAMLSWAVEIGLWHCCKANKFGERPVDGGFEILDSSPVNGQDYGDPGCRVVSVKKVLEVRRTKRVRDGEAAPKQPKTAYELWYKKLDPRRGRQSFRWRTSLSFEGLAKKISCINIAQLDALLECPFVPRGTIVKLEGLAGATFDVASAVRGVVTAANAASRTMDLRLTQPTALFTVSADARSEKRVAHAEGVRTFVNMRSLNASSASASELKHSAAIKFKGRMIPVTISLSNSFTAVSRVDSTFKEPLLFAHSAALVVLFPLADDDMVYLVLGLCASQEVREWLRTATALTHFIRAAALDPDEMPDDLWQRHCSKCVDGALDLPPMVVQEAVAGGFCKGPGVYEKLAPHLAAYAAAMDGLSAASEAAAGDLDGVRGDARARTAGAAKARSIARNLALDFAPEAVVKAAPACLDLAAIEKMTQKKLRAACKKAKLSGC</sequence>
<feature type="transmembrane region" description="Helical" evidence="1">
    <location>
        <begin position="42"/>
        <end position="60"/>
    </location>
</feature>
<dbReference type="EMBL" id="JBBJCI010000085">
    <property type="protein sequence ID" value="KAK7248875.1"/>
    <property type="molecule type" value="Genomic_DNA"/>
</dbReference>
<evidence type="ECO:0000313" key="3">
    <source>
        <dbReference type="Proteomes" id="UP001363151"/>
    </source>
</evidence>
<dbReference type="Proteomes" id="UP001363151">
    <property type="component" value="Unassembled WGS sequence"/>
</dbReference>
<feature type="transmembrane region" description="Helical" evidence="1">
    <location>
        <begin position="6"/>
        <end position="30"/>
    </location>
</feature>
<name>A0ABR1G6T7_AURAN</name>
<evidence type="ECO:0000313" key="2">
    <source>
        <dbReference type="EMBL" id="KAK7248875.1"/>
    </source>
</evidence>
<keyword evidence="1" id="KW-0472">Membrane</keyword>
<comment type="caution">
    <text evidence="2">The sequence shown here is derived from an EMBL/GenBank/DDBJ whole genome shotgun (WGS) entry which is preliminary data.</text>
</comment>
<proteinExistence type="predicted"/>